<dbReference type="STRING" id="4540.A0A3L6QI83"/>
<dbReference type="PANTHER" id="PTHR45648:SF78">
    <property type="entry name" value="GDSL ESTERASE_LIPASE"/>
    <property type="match status" value="1"/>
</dbReference>
<evidence type="ECO:0000313" key="4">
    <source>
        <dbReference type="Proteomes" id="UP000275267"/>
    </source>
</evidence>
<evidence type="ECO:0000256" key="1">
    <source>
        <dbReference type="ARBA" id="ARBA00022801"/>
    </source>
</evidence>
<dbReference type="PANTHER" id="PTHR45648">
    <property type="entry name" value="GDSL LIPASE/ACYLHYDROLASE FAMILY PROTEIN (AFU_ORTHOLOGUE AFUA_4G14700)"/>
    <property type="match status" value="1"/>
</dbReference>
<feature type="signal peptide" evidence="2">
    <location>
        <begin position="1"/>
        <end position="26"/>
    </location>
</feature>
<dbReference type="AlphaFoldDB" id="A0A3L6QI83"/>
<evidence type="ECO:0000256" key="2">
    <source>
        <dbReference type="SAM" id="SignalP"/>
    </source>
</evidence>
<evidence type="ECO:0000313" key="3">
    <source>
        <dbReference type="EMBL" id="RLM80314.1"/>
    </source>
</evidence>
<feature type="chain" id="PRO_5018119343" evidence="2">
    <location>
        <begin position="27"/>
        <end position="162"/>
    </location>
</feature>
<proteinExistence type="predicted"/>
<organism evidence="3 4">
    <name type="scientific">Panicum miliaceum</name>
    <name type="common">Proso millet</name>
    <name type="synonym">Broomcorn millet</name>
    <dbReference type="NCBI Taxonomy" id="4540"/>
    <lineage>
        <taxon>Eukaryota</taxon>
        <taxon>Viridiplantae</taxon>
        <taxon>Streptophyta</taxon>
        <taxon>Embryophyta</taxon>
        <taxon>Tracheophyta</taxon>
        <taxon>Spermatophyta</taxon>
        <taxon>Magnoliopsida</taxon>
        <taxon>Liliopsida</taxon>
        <taxon>Poales</taxon>
        <taxon>Poaceae</taxon>
        <taxon>PACMAD clade</taxon>
        <taxon>Panicoideae</taxon>
        <taxon>Panicodae</taxon>
        <taxon>Paniceae</taxon>
        <taxon>Panicinae</taxon>
        <taxon>Panicum</taxon>
        <taxon>Panicum sect. Panicum</taxon>
    </lineage>
</organism>
<dbReference type="Proteomes" id="UP000275267">
    <property type="component" value="Unassembled WGS sequence"/>
</dbReference>
<accession>A0A3L6QI83</accession>
<gene>
    <name evidence="3" type="ORF">C2845_PM12G01180</name>
</gene>
<dbReference type="GO" id="GO:0016787">
    <property type="term" value="F:hydrolase activity"/>
    <property type="evidence" value="ECO:0007669"/>
    <property type="project" value="UniProtKB-KW"/>
</dbReference>
<comment type="caution">
    <text evidence="3">The sequence shown here is derived from an EMBL/GenBank/DDBJ whole genome shotgun (WGS) entry which is preliminary data.</text>
</comment>
<name>A0A3L6QI83_PANMI</name>
<dbReference type="InterPro" id="IPR051058">
    <property type="entry name" value="GDSL_Est/Lipase"/>
</dbReference>
<dbReference type="InterPro" id="IPR036514">
    <property type="entry name" value="SGNH_hydro_sf"/>
</dbReference>
<sequence>MAVRRAAALHRMLLAAAAAAASVAAGAKVPAMYVFGDSTADVGNNDYLPWSIARADFPHNGVDFPGGKPTGRFSNGLIGVDFIGEQHSGHYCNTHCYGVQLEPTGLPLTHSANAANSSSEATRNMTMAAAAAYTTGANFAPGGSGLLDSTAYLIHLTLLLYF</sequence>
<dbReference type="EMBL" id="PQIB02000012">
    <property type="protein sequence ID" value="RLM80314.1"/>
    <property type="molecule type" value="Genomic_DNA"/>
</dbReference>
<dbReference type="Gene3D" id="3.40.50.1110">
    <property type="entry name" value="SGNH hydrolase"/>
    <property type="match status" value="1"/>
</dbReference>
<dbReference type="OrthoDB" id="786205at2759"/>
<keyword evidence="1" id="KW-0378">Hydrolase</keyword>
<keyword evidence="4" id="KW-1185">Reference proteome</keyword>
<keyword evidence="2" id="KW-0732">Signal</keyword>
<protein>
    <submittedName>
        <fullName evidence="3">GDSL esterase/lipase</fullName>
    </submittedName>
</protein>
<reference evidence="4" key="1">
    <citation type="journal article" date="2019" name="Nat. Commun.">
        <title>The genome of broomcorn millet.</title>
        <authorList>
            <person name="Zou C."/>
            <person name="Miki D."/>
            <person name="Li D."/>
            <person name="Tang Q."/>
            <person name="Xiao L."/>
            <person name="Rajput S."/>
            <person name="Deng P."/>
            <person name="Jia W."/>
            <person name="Huang R."/>
            <person name="Zhang M."/>
            <person name="Sun Y."/>
            <person name="Hu J."/>
            <person name="Fu X."/>
            <person name="Schnable P.S."/>
            <person name="Li F."/>
            <person name="Zhang H."/>
            <person name="Feng B."/>
            <person name="Zhu X."/>
            <person name="Liu R."/>
            <person name="Schnable J.C."/>
            <person name="Zhu J.-K."/>
            <person name="Zhang H."/>
        </authorList>
    </citation>
    <scope>NUCLEOTIDE SEQUENCE [LARGE SCALE GENOMIC DNA]</scope>
</reference>